<feature type="region of interest" description="Disordered" evidence="1">
    <location>
        <begin position="101"/>
        <end position="138"/>
    </location>
</feature>
<reference evidence="5" key="1">
    <citation type="submission" date="2025-08" db="UniProtKB">
        <authorList>
            <consortium name="RefSeq"/>
        </authorList>
    </citation>
    <scope>IDENTIFICATION</scope>
    <source>
        <tissue evidence="5">Whole body</tissue>
    </source>
</reference>
<feature type="region of interest" description="Disordered" evidence="1">
    <location>
        <begin position="281"/>
        <end position="300"/>
    </location>
</feature>
<keyword evidence="2" id="KW-1133">Transmembrane helix</keyword>
<dbReference type="InterPro" id="IPR002557">
    <property type="entry name" value="Chitin-bd_dom"/>
</dbReference>
<proteinExistence type="predicted"/>
<evidence type="ECO:0000313" key="5">
    <source>
        <dbReference type="RefSeq" id="XP_015186037.1"/>
    </source>
</evidence>
<dbReference type="Gene3D" id="2.170.140.10">
    <property type="entry name" value="Chitin binding domain"/>
    <property type="match status" value="1"/>
</dbReference>
<dbReference type="PROSITE" id="PS50940">
    <property type="entry name" value="CHIT_BIND_II"/>
    <property type="match status" value="1"/>
</dbReference>
<dbReference type="InterPro" id="IPR036508">
    <property type="entry name" value="Chitin-bd_dom_sf"/>
</dbReference>
<evidence type="ECO:0000313" key="4">
    <source>
        <dbReference type="Proteomes" id="UP000694924"/>
    </source>
</evidence>
<evidence type="ECO:0000256" key="2">
    <source>
        <dbReference type="SAM" id="Phobius"/>
    </source>
</evidence>
<feature type="region of interest" description="Disordered" evidence="1">
    <location>
        <begin position="177"/>
        <end position="237"/>
    </location>
</feature>
<keyword evidence="4" id="KW-1185">Reference proteome</keyword>
<keyword evidence="2" id="KW-0812">Transmembrane</keyword>
<dbReference type="RefSeq" id="XP_015186037.1">
    <property type="nucleotide sequence ID" value="XM_015330551.1"/>
</dbReference>
<gene>
    <name evidence="5" type="primary">LOC107071509</name>
</gene>
<dbReference type="GeneID" id="107071509"/>
<feature type="transmembrane region" description="Helical" evidence="2">
    <location>
        <begin position="7"/>
        <end position="25"/>
    </location>
</feature>
<dbReference type="Pfam" id="PF01607">
    <property type="entry name" value="CBM_14"/>
    <property type="match status" value="1"/>
</dbReference>
<protein>
    <submittedName>
        <fullName evidence="5">Uncharacterized protein LOC107071509 isoform X1</fullName>
    </submittedName>
</protein>
<dbReference type="SUPFAM" id="SSF57625">
    <property type="entry name" value="Invertebrate chitin-binding proteins"/>
    <property type="match status" value="1"/>
</dbReference>
<feature type="compositionally biased region" description="Basic and acidic residues" evidence="1">
    <location>
        <begin position="101"/>
        <end position="115"/>
    </location>
</feature>
<sequence length="423" mass="48578">MERRIESWILGIVLYSTIFIVIVRPEEVFNTTPPPLRTNFSCFGRVMGFYADIEADCKVYHTCDDHGNKFSYRCPEETAFRQDALICDHARLVDCCATSYDGKKSPRGSRSEKENLGLNVPSRFNVPPSSLDNSNDHRSFSRSFQVIQPPDQSLTDKTQPGFVFSARVFLRNRQDHDLHRKSMDSQETGSILDKSRCNRNEEHKTTDSPSKNHVFQFSSTPRSFSRDSKEDSSFSNRFSSFTRSDLETKGLLGRTFVNVPMISTKTQPPRKNSFQTTTVYTSSTKLPTNDNPRPNSNTYNNRDYPYFETLRSIQANAKSTTTTTLRTTITTTEIPVHALTMSLKPLVPSELEYDPYYPKTPTSTEAYYTDDHLNKGSESFRYTTQPSWSDIHFEIPAVLPDLNTLEDLVDRRKLFYIPRLTRN</sequence>
<name>A0ABM1J0Q0_POLDO</name>
<accession>A0ABM1J0Q0</accession>
<dbReference type="Proteomes" id="UP000694924">
    <property type="component" value="Unplaced"/>
</dbReference>
<feature type="compositionally biased region" description="Basic and acidic residues" evidence="1">
    <location>
        <begin position="193"/>
        <end position="206"/>
    </location>
</feature>
<evidence type="ECO:0000256" key="1">
    <source>
        <dbReference type="SAM" id="MobiDB-lite"/>
    </source>
</evidence>
<keyword evidence="2" id="KW-0472">Membrane</keyword>
<organism evidence="4 5">
    <name type="scientific">Polistes dominula</name>
    <name type="common">European paper wasp</name>
    <name type="synonym">Vespa dominula</name>
    <dbReference type="NCBI Taxonomy" id="743375"/>
    <lineage>
        <taxon>Eukaryota</taxon>
        <taxon>Metazoa</taxon>
        <taxon>Ecdysozoa</taxon>
        <taxon>Arthropoda</taxon>
        <taxon>Hexapoda</taxon>
        <taxon>Insecta</taxon>
        <taxon>Pterygota</taxon>
        <taxon>Neoptera</taxon>
        <taxon>Endopterygota</taxon>
        <taxon>Hymenoptera</taxon>
        <taxon>Apocrita</taxon>
        <taxon>Aculeata</taxon>
        <taxon>Vespoidea</taxon>
        <taxon>Vespidae</taxon>
        <taxon>Polistinae</taxon>
        <taxon>Polistini</taxon>
        <taxon>Polistes</taxon>
    </lineage>
</organism>
<feature type="domain" description="Chitin-binding type-2" evidence="3">
    <location>
        <begin position="39"/>
        <end position="95"/>
    </location>
</feature>
<feature type="compositionally biased region" description="Polar residues" evidence="1">
    <location>
        <begin position="207"/>
        <end position="223"/>
    </location>
</feature>
<evidence type="ECO:0000259" key="3">
    <source>
        <dbReference type="PROSITE" id="PS50940"/>
    </source>
</evidence>